<reference evidence="1 2" key="1">
    <citation type="journal article" date="2011" name="Science">
        <title>The ecoresponsive genome of Daphnia pulex.</title>
        <authorList>
            <person name="Colbourne J.K."/>
            <person name="Pfrender M.E."/>
            <person name="Gilbert D."/>
            <person name="Thomas W.K."/>
            <person name="Tucker A."/>
            <person name="Oakley T.H."/>
            <person name="Tokishita S."/>
            <person name="Aerts A."/>
            <person name="Arnold G.J."/>
            <person name="Basu M.K."/>
            <person name="Bauer D.J."/>
            <person name="Caceres C.E."/>
            <person name="Carmel L."/>
            <person name="Casola C."/>
            <person name="Choi J.H."/>
            <person name="Detter J.C."/>
            <person name="Dong Q."/>
            <person name="Dusheyko S."/>
            <person name="Eads B.D."/>
            <person name="Frohlich T."/>
            <person name="Geiler-Samerotte K.A."/>
            <person name="Gerlach D."/>
            <person name="Hatcher P."/>
            <person name="Jogdeo S."/>
            <person name="Krijgsveld J."/>
            <person name="Kriventseva E.V."/>
            <person name="Kultz D."/>
            <person name="Laforsch C."/>
            <person name="Lindquist E."/>
            <person name="Lopez J."/>
            <person name="Manak J.R."/>
            <person name="Muller J."/>
            <person name="Pangilinan J."/>
            <person name="Patwardhan R.P."/>
            <person name="Pitluck S."/>
            <person name="Pritham E.J."/>
            <person name="Rechtsteiner A."/>
            <person name="Rho M."/>
            <person name="Rogozin I.B."/>
            <person name="Sakarya O."/>
            <person name="Salamov A."/>
            <person name="Schaack S."/>
            <person name="Shapiro H."/>
            <person name="Shiga Y."/>
            <person name="Skalitzky C."/>
            <person name="Smith Z."/>
            <person name="Souvorov A."/>
            <person name="Sung W."/>
            <person name="Tang Z."/>
            <person name="Tsuchiya D."/>
            <person name="Tu H."/>
            <person name="Vos H."/>
            <person name="Wang M."/>
            <person name="Wolf Y.I."/>
            <person name="Yamagata H."/>
            <person name="Yamada T."/>
            <person name="Ye Y."/>
            <person name="Shaw J.R."/>
            <person name="Andrews J."/>
            <person name="Crease T.J."/>
            <person name="Tang H."/>
            <person name="Lucas S.M."/>
            <person name="Robertson H.M."/>
            <person name="Bork P."/>
            <person name="Koonin E.V."/>
            <person name="Zdobnov E.M."/>
            <person name="Grigoriev I.V."/>
            <person name="Lynch M."/>
            <person name="Boore J.L."/>
        </authorList>
    </citation>
    <scope>NUCLEOTIDE SEQUENCE [LARGE SCALE GENOMIC DNA]</scope>
</reference>
<organism evidence="1 2">
    <name type="scientific">Daphnia pulex</name>
    <name type="common">Water flea</name>
    <dbReference type="NCBI Taxonomy" id="6669"/>
    <lineage>
        <taxon>Eukaryota</taxon>
        <taxon>Metazoa</taxon>
        <taxon>Ecdysozoa</taxon>
        <taxon>Arthropoda</taxon>
        <taxon>Crustacea</taxon>
        <taxon>Branchiopoda</taxon>
        <taxon>Diplostraca</taxon>
        <taxon>Cladocera</taxon>
        <taxon>Anomopoda</taxon>
        <taxon>Daphniidae</taxon>
        <taxon>Daphnia</taxon>
    </lineage>
</organism>
<dbReference type="Proteomes" id="UP000000305">
    <property type="component" value="Unassembled WGS sequence"/>
</dbReference>
<dbReference type="EMBL" id="GL732741">
    <property type="protein sequence ID" value="EFX65522.1"/>
    <property type="molecule type" value="Genomic_DNA"/>
</dbReference>
<protein>
    <submittedName>
        <fullName evidence="1">Uncharacterized protein</fullName>
    </submittedName>
</protein>
<dbReference type="AlphaFoldDB" id="E9HRX2"/>
<proteinExistence type="predicted"/>
<dbReference type="HOGENOM" id="CLU_3016291_0_0_1"/>
<evidence type="ECO:0000313" key="1">
    <source>
        <dbReference type="EMBL" id="EFX65522.1"/>
    </source>
</evidence>
<gene>
    <name evidence="1" type="ORF">DAPPUDRAFT_333121</name>
</gene>
<dbReference type="KEGG" id="dpx:DAPPUDRAFT_333121"/>
<keyword evidence="2" id="KW-1185">Reference proteome</keyword>
<accession>E9HRX2</accession>
<evidence type="ECO:0000313" key="2">
    <source>
        <dbReference type="Proteomes" id="UP000000305"/>
    </source>
</evidence>
<name>E9HRX2_DAPPU</name>
<dbReference type="InParanoid" id="E9HRX2"/>
<sequence>MEQKKFRIPEDMFPTSMVSQFEKAELFLESAFNKTKLAEECRGIISKDEMENDEVR</sequence>